<feature type="domain" description="Effector-associated" evidence="1">
    <location>
        <begin position="10"/>
        <end position="93"/>
    </location>
</feature>
<gene>
    <name evidence="2" type="ORF">B0I29_12258</name>
</gene>
<keyword evidence="3" id="KW-1185">Reference proteome</keyword>
<protein>
    <recommendedName>
        <fullName evidence="1">Effector-associated domain-containing protein</fullName>
    </recommendedName>
</protein>
<dbReference type="EMBL" id="QLMJ01000022">
    <property type="protein sequence ID" value="RAK27675.1"/>
    <property type="molecule type" value="Genomic_DNA"/>
</dbReference>
<proteinExistence type="predicted"/>
<dbReference type="Proteomes" id="UP000249341">
    <property type="component" value="Unassembled WGS sequence"/>
</dbReference>
<dbReference type="Pfam" id="PF19955">
    <property type="entry name" value="EAD1"/>
    <property type="match status" value="1"/>
</dbReference>
<reference evidence="2 3" key="1">
    <citation type="submission" date="2018-06" db="EMBL/GenBank/DDBJ databases">
        <title>Genomic Encyclopedia of Type Strains, Phase III (KMG-III): the genomes of soil and plant-associated and newly described type strains.</title>
        <authorList>
            <person name="Whitman W."/>
        </authorList>
    </citation>
    <scope>NUCLEOTIDE SEQUENCE [LARGE SCALE GENOMIC DNA]</scope>
    <source>
        <strain evidence="2 3">CGMCC 4.7090</strain>
    </source>
</reference>
<evidence type="ECO:0000259" key="1">
    <source>
        <dbReference type="Pfam" id="PF19955"/>
    </source>
</evidence>
<dbReference type="InterPro" id="IPR045430">
    <property type="entry name" value="EAD1"/>
</dbReference>
<dbReference type="RefSeq" id="WP_146617015.1">
    <property type="nucleotide sequence ID" value="NZ_JACHWI010000008.1"/>
</dbReference>
<comment type="caution">
    <text evidence="2">The sequence shown here is derived from an EMBL/GenBank/DDBJ whole genome shotgun (WGS) entry which is preliminary data.</text>
</comment>
<name>A0A327Z3I7_9ACTN</name>
<sequence length="334" mass="36830">MFYCGSGGGTITGDQLRKLEAAILDAYRSRDDLERLLFFSLEMELSHHADPHNPLPMVVFRLIQAAKSGGWLVKLIESILADRSENEALRIWAVTCGFAHASVPQPAPPQDHQLLDSAFFDLDRIKRAIVAAKRHVPGRVLGLGLHSAEGLVVKKLCAWLPYCLGETECKDWLSLSPDQGSVDSQLKRILDYKSDLDQVNVVCPLLTGGASAPAVAALWGGIQERFGAHPYMFVALFVGVDGHPAGVVDLPVPAADATDLTLWAQEVVSRRGWPPTLADSWAMMIADRSAIGDDLDMRRLYEEMDRSIRDVRRAPADFKRRLEEWGSLADPAPR</sequence>
<organism evidence="2 3">
    <name type="scientific">Actinoplanes lutulentus</name>
    <dbReference type="NCBI Taxonomy" id="1287878"/>
    <lineage>
        <taxon>Bacteria</taxon>
        <taxon>Bacillati</taxon>
        <taxon>Actinomycetota</taxon>
        <taxon>Actinomycetes</taxon>
        <taxon>Micromonosporales</taxon>
        <taxon>Micromonosporaceae</taxon>
        <taxon>Actinoplanes</taxon>
    </lineage>
</organism>
<evidence type="ECO:0000313" key="3">
    <source>
        <dbReference type="Proteomes" id="UP000249341"/>
    </source>
</evidence>
<dbReference type="OrthoDB" id="3284914at2"/>
<accession>A0A327Z3I7</accession>
<dbReference type="AlphaFoldDB" id="A0A327Z3I7"/>
<evidence type="ECO:0000313" key="2">
    <source>
        <dbReference type="EMBL" id="RAK27675.1"/>
    </source>
</evidence>